<protein>
    <submittedName>
        <fullName evidence="2">Uncharacterized protein</fullName>
    </submittedName>
</protein>
<gene>
    <name evidence="2" type="ORF">MM415A00502_0047</name>
    <name evidence="1" type="ORF">MM415B00571_0058</name>
</gene>
<name>A0A6M3KI90_9ZZZZ</name>
<dbReference type="EMBL" id="MT141508">
    <property type="protein sequence ID" value="QJA63912.1"/>
    <property type="molecule type" value="Genomic_DNA"/>
</dbReference>
<evidence type="ECO:0000313" key="2">
    <source>
        <dbReference type="EMBL" id="QJA81723.1"/>
    </source>
</evidence>
<organism evidence="2">
    <name type="scientific">viral metagenome</name>
    <dbReference type="NCBI Taxonomy" id="1070528"/>
    <lineage>
        <taxon>unclassified sequences</taxon>
        <taxon>metagenomes</taxon>
        <taxon>organismal metagenomes</taxon>
    </lineage>
</organism>
<accession>A0A6M3KI90</accession>
<proteinExistence type="predicted"/>
<evidence type="ECO:0000313" key="1">
    <source>
        <dbReference type="EMBL" id="QJA63912.1"/>
    </source>
</evidence>
<dbReference type="EMBL" id="MT142467">
    <property type="protein sequence ID" value="QJA81723.1"/>
    <property type="molecule type" value="Genomic_DNA"/>
</dbReference>
<reference evidence="2" key="1">
    <citation type="submission" date="2020-03" db="EMBL/GenBank/DDBJ databases">
        <title>The deep terrestrial virosphere.</title>
        <authorList>
            <person name="Holmfeldt K."/>
            <person name="Nilsson E."/>
            <person name="Simone D."/>
            <person name="Lopez-Fernandez M."/>
            <person name="Wu X."/>
            <person name="de Brujin I."/>
            <person name="Lundin D."/>
            <person name="Andersson A."/>
            <person name="Bertilsson S."/>
            <person name="Dopson M."/>
        </authorList>
    </citation>
    <scope>NUCLEOTIDE SEQUENCE</scope>
    <source>
        <strain evidence="2">MM415A00502</strain>
        <strain evidence="1">MM415B00571</strain>
    </source>
</reference>
<sequence>MAKRPKKKTRDVKYLKKSIINQSNCEFGRYCGKKTDQYLSELCAFFKYNRNYPAESRCALFNKKFSREDGTASFSTGVTSYFPWYFYSFSRLAECINIVSIEELRSSWEPN</sequence>
<dbReference type="AlphaFoldDB" id="A0A6M3KI90"/>